<dbReference type="STRING" id="5888.A0CBD7"/>
<reference evidence="5 6" key="1">
    <citation type="journal article" date="2006" name="Nature">
        <title>Global trends of whole-genome duplications revealed by the ciliate Paramecium tetraurelia.</title>
        <authorList>
            <consortium name="Genoscope"/>
            <person name="Aury J.-M."/>
            <person name="Jaillon O."/>
            <person name="Duret L."/>
            <person name="Noel B."/>
            <person name="Jubin C."/>
            <person name="Porcel B.M."/>
            <person name="Segurens B."/>
            <person name="Daubin V."/>
            <person name="Anthouard V."/>
            <person name="Aiach N."/>
            <person name="Arnaiz O."/>
            <person name="Billaut A."/>
            <person name="Beisson J."/>
            <person name="Blanc I."/>
            <person name="Bouhouche K."/>
            <person name="Camara F."/>
            <person name="Duharcourt S."/>
            <person name="Guigo R."/>
            <person name="Gogendeau D."/>
            <person name="Katinka M."/>
            <person name="Keller A.-M."/>
            <person name="Kissmehl R."/>
            <person name="Klotz C."/>
            <person name="Koll F."/>
            <person name="Le Moue A."/>
            <person name="Lepere C."/>
            <person name="Malinsky S."/>
            <person name="Nowacki M."/>
            <person name="Nowak J.K."/>
            <person name="Plattner H."/>
            <person name="Poulain J."/>
            <person name="Ruiz F."/>
            <person name="Serrano V."/>
            <person name="Zagulski M."/>
            <person name="Dessen P."/>
            <person name="Betermier M."/>
            <person name="Weissenbach J."/>
            <person name="Scarpelli C."/>
            <person name="Schachter V."/>
            <person name="Sperling L."/>
            <person name="Meyer E."/>
            <person name="Cohen J."/>
            <person name="Wincker P."/>
        </authorList>
    </citation>
    <scope>NUCLEOTIDE SEQUENCE [LARGE SCALE GENOMIC DNA]</scope>
    <source>
        <strain evidence="5 6">Stock d4-2</strain>
    </source>
</reference>
<dbReference type="eggNOG" id="KOG1716">
    <property type="taxonomic scope" value="Eukaryota"/>
</dbReference>
<dbReference type="PROSITE" id="PS50054">
    <property type="entry name" value="TYR_PHOSPHATASE_DUAL"/>
    <property type="match status" value="1"/>
</dbReference>
<dbReference type="InterPro" id="IPR000340">
    <property type="entry name" value="Dual-sp_phosphatase_cat-dom"/>
</dbReference>
<evidence type="ECO:0000313" key="6">
    <source>
        <dbReference type="Proteomes" id="UP000000600"/>
    </source>
</evidence>
<feature type="domain" description="Tyrosine specific protein phosphatases" evidence="4">
    <location>
        <begin position="329"/>
        <end position="387"/>
    </location>
</feature>
<dbReference type="SUPFAM" id="SSF52799">
    <property type="entry name" value="(Phosphotyrosine protein) phosphatases II"/>
    <property type="match status" value="1"/>
</dbReference>
<evidence type="ECO:0000256" key="2">
    <source>
        <dbReference type="ARBA" id="ARBA00022912"/>
    </source>
</evidence>
<dbReference type="PROSITE" id="PS00383">
    <property type="entry name" value="TYR_PHOSPHATASE_1"/>
    <property type="match status" value="1"/>
</dbReference>
<dbReference type="OMA" id="VEIQNYS"/>
<dbReference type="GO" id="GO:0004721">
    <property type="term" value="F:phosphoprotein phosphatase activity"/>
    <property type="evidence" value="ECO:0007669"/>
    <property type="project" value="UniProtKB-KW"/>
</dbReference>
<dbReference type="CDD" id="cd14498">
    <property type="entry name" value="DSP"/>
    <property type="match status" value="1"/>
</dbReference>
<dbReference type="HOGENOM" id="CLU_856515_0_0_1"/>
<dbReference type="SMART" id="SM00195">
    <property type="entry name" value="DSPc"/>
    <property type="match status" value="1"/>
</dbReference>
<feature type="domain" description="Tyrosine-protein phosphatase" evidence="3">
    <location>
        <begin position="264"/>
        <end position="402"/>
    </location>
</feature>
<dbReference type="InterPro" id="IPR016130">
    <property type="entry name" value="Tyr_Pase_AS"/>
</dbReference>
<gene>
    <name evidence="5" type="ORF">GSPATT00036887001</name>
</gene>
<dbReference type="AlphaFoldDB" id="A0CBD7"/>
<keyword evidence="6" id="KW-1185">Reference proteome</keyword>
<dbReference type="Pfam" id="PF00782">
    <property type="entry name" value="DSPc"/>
    <property type="match status" value="1"/>
</dbReference>
<dbReference type="RefSeq" id="XP_001435501.1">
    <property type="nucleotide sequence ID" value="XM_001435464.1"/>
</dbReference>
<evidence type="ECO:0000256" key="1">
    <source>
        <dbReference type="ARBA" id="ARBA00022801"/>
    </source>
</evidence>
<dbReference type="GeneID" id="5021286"/>
<accession>A0CBD7</accession>
<dbReference type="PROSITE" id="PS50056">
    <property type="entry name" value="TYR_PHOSPHATASE_2"/>
    <property type="match status" value="1"/>
</dbReference>
<evidence type="ECO:0000259" key="3">
    <source>
        <dbReference type="PROSITE" id="PS50054"/>
    </source>
</evidence>
<dbReference type="Proteomes" id="UP000000600">
    <property type="component" value="Unassembled WGS sequence"/>
</dbReference>
<dbReference type="InParanoid" id="A0CBD7"/>
<protein>
    <recommendedName>
        <fullName evidence="7">Protein-tyrosine-phosphatase</fullName>
    </recommendedName>
</protein>
<evidence type="ECO:0008006" key="7">
    <source>
        <dbReference type="Google" id="ProtNLM"/>
    </source>
</evidence>
<dbReference type="GO" id="GO:0030837">
    <property type="term" value="P:negative regulation of actin filament polymerization"/>
    <property type="evidence" value="ECO:0007669"/>
    <property type="project" value="InterPro"/>
</dbReference>
<name>A0CBD7_PARTE</name>
<dbReference type="InterPro" id="IPR029021">
    <property type="entry name" value="Prot-tyrosine_phosphatase-like"/>
</dbReference>
<dbReference type="OrthoDB" id="285418at2759"/>
<dbReference type="InterPro" id="IPR020422">
    <property type="entry name" value="TYR_PHOSPHATASE_DUAL_dom"/>
</dbReference>
<dbReference type="GO" id="GO:0003779">
    <property type="term" value="F:actin binding"/>
    <property type="evidence" value="ECO:0007669"/>
    <property type="project" value="InterPro"/>
</dbReference>
<dbReference type="PANTHER" id="PTHR45864:SF8">
    <property type="entry name" value="CHROMOSOME UNDETERMINED SCAFFOLD_164, WHOLE GENOME SHOTGUN SEQUENCE"/>
    <property type="match status" value="1"/>
</dbReference>
<evidence type="ECO:0000259" key="4">
    <source>
        <dbReference type="PROSITE" id="PS50056"/>
    </source>
</evidence>
<sequence>MQINFCTPQFFFNISQKFPFIVYDFREYQNGSLKNSIHITNLDRIETVADVQKHFQYPEQISEHQKLEKLFNNRKRNYNFFVPFDTSDMFSLIFKHKVKSEGSQACDQFQIPTKEVIQLWEEISKITQKNNTHQRKNRAQTMILQSVDDEIVEDPQQQNLFQSGIKQTIISSRRLLEFHETTISSGPKIKFRSASQPQRMDYGDDCFYTNSQIFELTLKAYQVFQKEKISQIFILLDPIQITFTNYPFLNYSVVRNRGFLDKTFPNEIIEKKLYLGSGEHAKDTEMLIDILGITHVVNATVEIQNYSNQCITYHFDNIEIYDEPHVCIKQYFDQVFQFIEDAFQENGKVLIHCAQGKSRSACFTVMYLMRKNDWPFEQAYDFVRECREIVCINDGFINQLID</sequence>
<evidence type="ECO:0000313" key="5">
    <source>
        <dbReference type="EMBL" id="CAK68104.1"/>
    </source>
</evidence>
<dbReference type="InterPro" id="IPR043587">
    <property type="entry name" value="Phosphatase_SSH-like"/>
</dbReference>
<dbReference type="Gene3D" id="3.90.190.10">
    <property type="entry name" value="Protein tyrosine phosphatase superfamily"/>
    <property type="match status" value="1"/>
</dbReference>
<keyword evidence="1" id="KW-0378">Hydrolase</keyword>
<organism evidence="5 6">
    <name type="scientific">Paramecium tetraurelia</name>
    <dbReference type="NCBI Taxonomy" id="5888"/>
    <lineage>
        <taxon>Eukaryota</taxon>
        <taxon>Sar</taxon>
        <taxon>Alveolata</taxon>
        <taxon>Ciliophora</taxon>
        <taxon>Intramacronucleata</taxon>
        <taxon>Oligohymenophorea</taxon>
        <taxon>Peniculida</taxon>
        <taxon>Parameciidae</taxon>
        <taxon>Paramecium</taxon>
    </lineage>
</organism>
<dbReference type="KEGG" id="ptm:GSPATT00036887001"/>
<keyword evidence="2" id="KW-0904">Protein phosphatase</keyword>
<dbReference type="PANTHER" id="PTHR45864">
    <property type="entry name" value="SLINGSHOT PROTEIN PHOSPHATASE HOMOLOG"/>
    <property type="match status" value="1"/>
</dbReference>
<proteinExistence type="predicted"/>
<dbReference type="InterPro" id="IPR000387">
    <property type="entry name" value="Tyr_Pase_dom"/>
</dbReference>
<dbReference type="EMBL" id="CT868057">
    <property type="protein sequence ID" value="CAK68104.1"/>
    <property type="molecule type" value="Genomic_DNA"/>
</dbReference>